<feature type="active site" description="Nucleophile" evidence="6">
    <location>
        <position position="258"/>
    </location>
</feature>
<dbReference type="Gene3D" id="2.60.120.260">
    <property type="entry name" value="Galactose-binding domain-like"/>
    <property type="match status" value="2"/>
</dbReference>
<evidence type="ECO:0000256" key="8">
    <source>
        <dbReference type="RuleBase" id="RU003679"/>
    </source>
</evidence>
<comment type="caution">
    <text evidence="14">The sequence shown here is derived from an EMBL/GenBank/DDBJ whole genome shotgun (WGS) entry which is preliminary data.</text>
</comment>
<dbReference type="PROSITE" id="PS01182">
    <property type="entry name" value="GLYCOSYL_HYDROL_F35"/>
    <property type="match status" value="1"/>
</dbReference>
<keyword evidence="4" id="KW-0325">Glycoprotein</keyword>
<feature type="active site" description="Proton donor" evidence="6">
    <location>
        <position position="179"/>
    </location>
</feature>
<dbReference type="InterPro" id="IPR048913">
    <property type="entry name" value="BetaGal_gal-bd"/>
</dbReference>
<dbReference type="InterPro" id="IPR008979">
    <property type="entry name" value="Galactose-bd-like_sf"/>
</dbReference>
<gene>
    <name evidence="14" type="primary">GLB1L_1</name>
    <name evidence="14" type="ORF">DERF_005480</name>
    <name evidence="13" type="ORF">HUG17_3524</name>
</gene>
<dbReference type="Pfam" id="PF21317">
    <property type="entry name" value="BetaGal_ABD_1"/>
    <property type="match status" value="1"/>
</dbReference>
<feature type="domain" description="Beta-galactosidase galactose-binding" evidence="12">
    <location>
        <begin position="535"/>
        <end position="595"/>
    </location>
</feature>
<evidence type="ECO:0000256" key="9">
    <source>
        <dbReference type="SAM" id="SignalP"/>
    </source>
</evidence>
<evidence type="ECO:0000256" key="6">
    <source>
        <dbReference type="PIRSR" id="PIRSR006336-1"/>
    </source>
</evidence>
<evidence type="ECO:0000256" key="7">
    <source>
        <dbReference type="RuleBase" id="RU000675"/>
    </source>
</evidence>
<protein>
    <recommendedName>
        <fullName evidence="7">Beta-galactosidase</fullName>
        <ecNumber evidence="7">3.2.1.23</ecNumber>
    </recommendedName>
</protein>
<evidence type="ECO:0000259" key="10">
    <source>
        <dbReference type="Pfam" id="PF01301"/>
    </source>
</evidence>
<dbReference type="Proteomes" id="UP000828236">
    <property type="component" value="Unassembled WGS sequence"/>
</dbReference>
<keyword evidence="5 7" id="KW-0326">Glycosidase</keyword>
<comment type="similarity">
    <text evidence="1 8">Belongs to the glycosyl hydrolase 35 family.</text>
</comment>
<dbReference type="EMBL" id="SDOV01000007">
    <property type="protein sequence ID" value="KAH7639491.1"/>
    <property type="molecule type" value="Genomic_DNA"/>
</dbReference>
<reference evidence="13" key="3">
    <citation type="journal article" date="2021" name="World Allergy Organ. J.">
        <title>Chromosome-level assembly of Dermatophagoides farinae genome and transcriptome reveals two novel allergens Der f 37 and Der f 39.</title>
        <authorList>
            <person name="Chen J."/>
            <person name="Cai Z."/>
            <person name="Fan D."/>
            <person name="Hu J."/>
            <person name="Hou Y."/>
            <person name="He Y."/>
            <person name="Zhang Z."/>
            <person name="Zhao Z."/>
            <person name="Gao P."/>
            <person name="Hu W."/>
            <person name="Sun J."/>
            <person name="Li J."/>
            <person name="Ji K."/>
        </authorList>
    </citation>
    <scope>NUCLEOTIDE SEQUENCE</scope>
    <source>
        <strain evidence="13">JKM2019</strain>
    </source>
</reference>
<dbReference type="EC" id="3.2.1.23" evidence="7"/>
<keyword evidence="3 7" id="KW-0378">Hydrolase</keyword>
<dbReference type="OrthoDB" id="1657402at2759"/>
<dbReference type="InterPro" id="IPR031330">
    <property type="entry name" value="Gly_Hdrlase_35_cat"/>
</dbReference>
<dbReference type="Gene3D" id="3.20.20.80">
    <property type="entry name" value="Glycosidases"/>
    <property type="match status" value="1"/>
</dbReference>
<feature type="chain" id="PRO_5038324706" description="Beta-galactosidase" evidence="9">
    <location>
        <begin position="18"/>
        <end position="636"/>
    </location>
</feature>
<evidence type="ECO:0000259" key="11">
    <source>
        <dbReference type="Pfam" id="PF21317"/>
    </source>
</evidence>
<evidence type="ECO:0000256" key="3">
    <source>
        <dbReference type="ARBA" id="ARBA00022801"/>
    </source>
</evidence>
<evidence type="ECO:0000256" key="5">
    <source>
        <dbReference type="ARBA" id="ARBA00023295"/>
    </source>
</evidence>
<dbReference type="InterPro" id="IPR019801">
    <property type="entry name" value="Glyco_hydro_35_CS"/>
</dbReference>
<dbReference type="PIRSF" id="PIRSF006336">
    <property type="entry name" value="B-gal"/>
    <property type="match status" value="1"/>
</dbReference>
<feature type="signal peptide" evidence="9">
    <location>
        <begin position="1"/>
        <end position="17"/>
    </location>
</feature>
<dbReference type="SUPFAM" id="SSF49785">
    <property type="entry name" value="Galactose-binding domain-like"/>
    <property type="match status" value="1"/>
</dbReference>
<evidence type="ECO:0000313" key="14">
    <source>
        <dbReference type="EMBL" id="KAH9521856.1"/>
    </source>
</evidence>
<dbReference type="FunFam" id="3.20.20.80:FF:000017">
    <property type="entry name" value="Beta-galactosidase"/>
    <property type="match status" value="1"/>
</dbReference>
<dbReference type="Pfam" id="PF01301">
    <property type="entry name" value="Glyco_hydro_35"/>
    <property type="match status" value="1"/>
</dbReference>
<evidence type="ECO:0000313" key="15">
    <source>
        <dbReference type="Proteomes" id="UP000790347"/>
    </source>
</evidence>
<feature type="domain" description="Glycoside hydrolase 35 catalytic" evidence="10">
    <location>
        <begin position="31"/>
        <end position="348"/>
    </location>
</feature>
<comment type="catalytic activity">
    <reaction evidence="7">
        <text>Hydrolysis of terminal non-reducing beta-D-galactose residues in beta-D-galactosides.</text>
        <dbReference type="EC" id="3.2.1.23"/>
    </reaction>
</comment>
<dbReference type="GO" id="GO:0005975">
    <property type="term" value="P:carbohydrate metabolic process"/>
    <property type="evidence" value="ECO:0007669"/>
    <property type="project" value="InterPro"/>
</dbReference>
<organism evidence="14 15">
    <name type="scientific">Dermatophagoides farinae</name>
    <name type="common">American house dust mite</name>
    <dbReference type="NCBI Taxonomy" id="6954"/>
    <lineage>
        <taxon>Eukaryota</taxon>
        <taxon>Metazoa</taxon>
        <taxon>Ecdysozoa</taxon>
        <taxon>Arthropoda</taxon>
        <taxon>Chelicerata</taxon>
        <taxon>Arachnida</taxon>
        <taxon>Acari</taxon>
        <taxon>Acariformes</taxon>
        <taxon>Sarcoptiformes</taxon>
        <taxon>Astigmata</taxon>
        <taxon>Psoroptidia</taxon>
        <taxon>Analgoidea</taxon>
        <taxon>Pyroglyphidae</taxon>
        <taxon>Dermatophagoidinae</taxon>
        <taxon>Dermatophagoides</taxon>
    </lineage>
</organism>
<dbReference type="EMBL" id="ASGP02000002">
    <property type="protein sequence ID" value="KAH9521856.1"/>
    <property type="molecule type" value="Genomic_DNA"/>
</dbReference>
<dbReference type="SUPFAM" id="SSF51445">
    <property type="entry name" value="(Trans)glycosidases"/>
    <property type="match status" value="1"/>
</dbReference>
<evidence type="ECO:0000256" key="1">
    <source>
        <dbReference type="ARBA" id="ARBA00009809"/>
    </source>
</evidence>
<dbReference type="AlphaFoldDB" id="A0A922I6Z4"/>
<evidence type="ECO:0000313" key="13">
    <source>
        <dbReference type="EMBL" id="KAH7639491.1"/>
    </source>
</evidence>
<dbReference type="InterPro" id="IPR026283">
    <property type="entry name" value="B-gal_1-like"/>
</dbReference>
<dbReference type="InterPro" id="IPR048912">
    <property type="entry name" value="BetaGal1-like_ABD1"/>
</dbReference>
<dbReference type="PRINTS" id="PR00742">
    <property type="entry name" value="GLHYDRLASE35"/>
</dbReference>
<dbReference type="GO" id="GO:0004565">
    <property type="term" value="F:beta-galactosidase activity"/>
    <property type="evidence" value="ECO:0007669"/>
    <property type="project" value="UniProtKB-EC"/>
</dbReference>
<sequence length="636" mass="73012">MLTKCLLLLVFVTAVACFPNGTFTVDYKNNQFLKNGQPFRYVSGSIHYFRVPQPYWQDRLHKMRLGGLNAIQTYVEWSSHEPSPGHYDFEGQNNLVEFINLAQKEDLLVILRVGPYICAERDMGGFPYWLLRTPNIKLRTSDPNYLTPVDRWLEILLPKIRPLLYENGGPIIMVQIENEYGSYGCDLNYTSHLRDKFREMLGHQVVLFTTDGNGDGYLRCGRIPDVLTTIDFGSGTNVTEAKAILYRHQEFGPFVNSEYYSGWLDYWQSPFVQVAVNPFIQTLQQLLDHNASVNIYMYHGGTNFDFKASGNGGNNYQPTLTSYDYDAPINEAGDLTDKYYAIQKLIKQYLPDTIDDRNVKNVSSKMSLPPVNMTFLATIFDMLPWFVKIHSKYPLTFEQANQAYGFILYQTNITFQPTNPAVLAIPGLRDRAHVFVDRRFAGILSRTQKYFDLSILTHNGSELSILVENQGRCSFSCFSEQRGIIGNVTINKKHLLVNWTIYRIPFQEHSFTEIITQLSQPKTKFRFASSHYRIPSIYYANFTLPNVPEYPLDTFLRTDGWGKGIAVLNGHNLGRYWPVAGPQITIYAPGPYFNEAPDSNQLFVFELDESPYWNDPNNSCQVQFVKQHIVNGAYAH</sequence>
<name>A0A922I6Z4_DERFA</name>
<dbReference type="InterPro" id="IPR001944">
    <property type="entry name" value="Glycoside_Hdrlase_35"/>
</dbReference>
<reference evidence="14" key="4">
    <citation type="journal article" date="2022" name="Res Sq">
        <title>Comparative Genomics Reveals Insights into the Divergent Evolution of Astigmatic Mites and Household Pest Adaptations.</title>
        <authorList>
            <person name="Xiong Q."/>
            <person name="Wan A.T.-Y."/>
            <person name="Liu X.-Y."/>
            <person name="Fung C.S.-H."/>
            <person name="Xiao X."/>
            <person name="Malainual N."/>
            <person name="Hou J."/>
            <person name="Wang L."/>
            <person name="Wang M."/>
            <person name="Yang K."/>
            <person name="Cui Y."/>
            <person name="Leung E."/>
            <person name="Nong W."/>
            <person name="Shin S.-K."/>
            <person name="Au S."/>
            <person name="Jeong K.Y."/>
            <person name="Chew F.T."/>
            <person name="Hui J."/>
            <person name="Leung T.F."/>
            <person name="Tungtrongchitr A."/>
            <person name="Zhong N."/>
            <person name="Liu Z."/>
            <person name="Tsui S."/>
        </authorList>
    </citation>
    <scope>NUCLEOTIDE SEQUENCE</scope>
    <source>
        <strain evidence="14">Derf</strain>
        <tissue evidence="14">Whole organism</tissue>
    </source>
</reference>
<reference evidence="13" key="2">
    <citation type="submission" date="2020-06" db="EMBL/GenBank/DDBJ databases">
        <authorList>
            <person name="Ji K."/>
            <person name="Li J."/>
        </authorList>
    </citation>
    <scope>NUCLEOTIDE SEQUENCE</scope>
    <source>
        <strain evidence="13">JKM2019</strain>
        <tissue evidence="13">Whole body</tissue>
    </source>
</reference>
<dbReference type="InterPro" id="IPR017853">
    <property type="entry name" value="GH"/>
</dbReference>
<proteinExistence type="inferred from homology"/>
<keyword evidence="15" id="KW-1185">Reference proteome</keyword>
<dbReference type="Pfam" id="PF21467">
    <property type="entry name" value="BetaGal_gal-bd"/>
    <property type="match status" value="1"/>
</dbReference>
<evidence type="ECO:0000256" key="4">
    <source>
        <dbReference type="ARBA" id="ARBA00023180"/>
    </source>
</evidence>
<evidence type="ECO:0000259" key="12">
    <source>
        <dbReference type="Pfam" id="PF21467"/>
    </source>
</evidence>
<accession>A0A922I6Z4</accession>
<evidence type="ECO:0000256" key="2">
    <source>
        <dbReference type="ARBA" id="ARBA00022729"/>
    </source>
</evidence>
<dbReference type="PANTHER" id="PTHR23421">
    <property type="entry name" value="BETA-GALACTOSIDASE RELATED"/>
    <property type="match status" value="1"/>
</dbReference>
<keyword evidence="2 9" id="KW-0732">Signal</keyword>
<dbReference type="Proteomes" id="UP000790347">
    <property type="component" value="Unassembled WGS sequence"/>
</dbReference>
<feature type="domain" description="Beta-galactosidase 1-like first all-beta" evidence="11">
    <location>
        <begin position="394"/>
        <end position="504"/>
    </location>
</feature>
<dbReference type="PROSITE" id="PS51257">
    <property type="entry name" value="PROKAR_LIPOPROTEIN"/>
    <property type="match status" value="1"/>
</dbReference>
<reference evidence="14" key="1">
    <citation type="submission" date="2013-05" db="EMBL/GenBank/DDBJ databases">
        <authorList>
            <person name="Yim A.K.Y."/>
            <person name="Chan T.F."/>
            <person name="Ji K.M."/>
            <person name="Liu X.Y."/>
            <person name="Zhou J.W."/>
            <person name="Li R.Q."/>
            <person name="Yang K.Y."/>
            <person name="Li J."/>
            <person name="Li M."/>
            <person name="Law P.T.W."/>
            <person name="Wu Y.L."/>
            <person name="Cai Z.L."/>
            <person name="Qin H."/>
            <person name="Bao Y."/>
            <person name="Leung R.K.K."/>
            <person name="Ng P.K.S."/>
            <person name="Zou J."/>
            <person name="Zhong X.J."/>
            <person name="Ran P.X."/>
            <person name="Zhong N.S."/>
            <person name="Liu Z.G."/>
            <person name="Tsui S.K.W."/>
        </authorList>
    </citation>
    <scope>NUCLEOTIDE SEQUENCE</scope>
    <source>
        <strain evidence="14">Derf</strain>
        <tissue evidence="14">Whole organism</tissue>
    </source>
</reference>